<dbReference type="Proteomes" id="UP000481043">
    <property type="component" value="Unassembled WGS sequence"/>
</dbReference>
<organism evidence="1 2">
    <name type="scientific">Bacillus mesophilus</name>
    <dbReference type="NCBI Taxonomy" id="1808955"/>
    <lineage>
        <taxon>Bacteria</taxon>
        <taxon>Bacillati</taxon>
        <taxon>Bacillota</taxon>
        <taxon>Bacilli</taxon>
        <taxon>Bacillales</taxon>
        <taxon>Bacillaceae</taxon>
        <taxon>Bacillus</taxon>
    </lineage>
</organism>
<evidence type="ECO:0000313" key="1">
    <source>
        <dbReference type="EMBL" id="NEY72327.1"/>
    </source>
</evidence>
<gene>
    <name evidence="1" type="ORF">G4D63_11380</name>
</gene>
<dbReference type="Pfam" id="PF11042">
    <property type="entry name" value="DUF2750"/>
    <property type="match status" value="1"/>
</dbReference>
<name>A0A6M0Q7R4_9BACI</name>
<proteinExistence type="predicted"/>
<reference evidence="1 2" key="1">
    <citation type="submission" date="2020-02" db="EMBL/GenBank/DDBJ databases">
        <title>Bacillus aquiflavi sp. nov., isolated from yellow water of strong flavor Chinese baijiu in Yibin region of China.</title>
        <authorList>
            <person name="Xie J."/>
        </authorList>
    </citation>
    <scope>NUCLEOTIDE SEQUENCE [LARGE SCALE GENOMIC DNA]</scope>
    <source>
        <strain evidence="1 2">SA4</strain>
    </source>
</reference>
<sequence>MNIYLTINSKRQYESFVKRVLDSDTVWGLKSEDGWCVCESNEYEDTVVMLFGSDEA</sequence>
<evidence type="ECO:0000313" key="2">
    <source>
        <dbReference type="Proteomes" id="UP000481043"/>
    </source>
</evidence>
<keyword evidence="2" id="KW-1185">Reference proteome</keyword>
<dbReference type="AlphaFoldDB" id="A0A6M0Q7R4"/>
<protein>
    <submittedName>
        <fullName evidence="1">DUF2750 domain-containing protein</fullName>
    </submittedName>
</protein>
<dbReference type="RefSeq" id="WP_163179777.1">
    <property type="nucleotide sequence ID" value="NZ_JAAIWM010000003.1"/>
</dbReference>
<dbReference type="EMBL" id="JAAIWM010000003">
    <property type="protein sequence ID" value="NEY72327.1"/>
    <property type="molecule type" value="Genomic_DNA"/>
</dbReference>
<comment type="caution">
    <text evidence="1">The sequence shown here is derived from an EMBL/GenBank/DDBJ whole genome shotgun (WGS) entry which is preliminary data.</text>
</comment>
<dbReference type="InterPro" id="IPR021284">
    <property type="entry name" value="DUF2750"/>
</dbReference>
<accession>A0A6M0Q7R4</accession>